<evidence type="ECO:0000259" key="5">
    <source>
        <dbReference type="PROSITE" id="PS01031"/>
    </source>
</evidence>
<dbReference type="PANTHER" id="PTHR46733:SF4">
    <property type="entry name" value="HEAT SHOCK PROTEIN 21, CHLOROPLASTIC"/>
    <property type="match status" value="1"/>
</dbReference>
<evidence type="ECO:0000313" key="7">
    <source>
        <dbReference type="Proteomes" id="UP000238937"/>
    </source>
</evidence>
<feature type="domain" description="SHSP" evidence="5">
    <location>
        <begin position="36"/>
        <end position="148"/>
    </location>
</feature>
<evidence type="ECO:0000256" key="2">
    <source>
        <dbReference type="PROSITE-ProRule" id="PRU00285"/>
    </source>
</evidence>
<reference evidence="6 7" key="1">
    <citation type="submission" date="2018-03" db="EMBL/GenBank/DDBJ databases">
        <title>The ancient ancestry and fast evolution of plastids.</title>
        <authorList>
            <person name="Moore K.R."/>
            <person name="Magnabosco C."/>
            <person name="Momper L."/>
            <person name="Gold D.A."/>
            <person name="Bosak T."/>
            <person name="Fournier G.P."/>
        </authorList>
    </citation>
    <scope>NUCLEOTIDE SEQUENCE [LARGE SCALE GENOMIC DNA]</scope>
    <source>
        <strain evidence="6 7">CCALA 037</strain>
    </source>
</reference>
<organism evidence="6 7">
    <name type="scientific">Chamaesiphon polymorphus CCALA 037</name>
    <dbReference type="NCBI Taxonomy" id="2107692"/>
    <lineage>
        <taxon>Bacteria</taxon>
        <taxon>Bacillati</taxon>
        <taxon>Cyanobacteriota</taxon>
        <taxon>Cyanophyceae</taxon>
        <taxon>Gomontiellales</taxon>
        <taxon>Chamaesiphonaceae</taxon>
        <taxon>Chamaesiphon</taxon>
    </lineage>
</organism>
<dbReference type="OrthoDB" id="9811615at2"/>
<name>A0A2T1F924_9CYAN</name>
<dbReference type="CDD" id="cd06464">
    <property type="entry name" value="ACD_sHsps-like"/>
    <property type="match status" value="1"/>
</dbReference>
<dbReference type="PANTHER" id="PTHR46733">
    <property type="entry name" value="26.5 KDA HEAT SHOCK PROTEIN, MITOCHONDRIAL"/>
    <property type="match status" value="1"/>
</dbReference>
<dbReference type="PROSITE" id="PS01031">
    <property type="entry name" value="SHSP"/>
    <property type="match status" value="1"/>
</dbReference>
<gene>
    <name evidence="6" type="ORF">C7B77_27355</name>
</gene>
<dbReference type="EMBL" id="PVWO01000625">
    <property type="protein sequence ID" value="PSB41505.1"/>
    <property type="molecule type" value="Genomic_DNA"/>
</dbReference>
<dbReference type="AlphaFoldDB" id="A0A2T1F924"/>
<proteinExistence type="inferred from homology"/>
<dbReference type="Gene3D" id="2.60.40.790">
    <property type="match status" value="1"/>
</dbReference>
<dbReference type="Pfam" id="PF00011">
    <property type="entry name" value="HSP20"/>
    <property type="match status" value="1"/>
</dbReference>
<feature type="region of interest" description="Disordered" evidence="4">
    <location>
        <begin position="148"/>
        <end position="195"/>
    </location>
</feature>
<sequence>MAIMRWEPFREIESMQQQMNQLFDRMMSSTDGNRQVSGMSFIPAAEIHETENEVKLQMEVPGVDVKDLDIKVSEDAVAITGERKSQINNEDKGMRRSEFRYGRFQRIIPLPAPIQNDKVQADFQNGVLCLTMPKSEAHKNKVVSISLPGQNQQQKIPNGQSQSDQMPQGISPEMSDTMPQSVPQGQMSPSSGNNN</sequence>
<keyword evidence="7" id="KW-1185">Reference proteome</keyword>
<dbReference type="RefSeq" id="WP_106312489.1">
    <property type="nucleotide sequence ID" value="NZ_PVWO01000625.1"/>
</dbReference>
<dbReference type="SUPFAM" id="SSF49764">
    <property type="entry name" value="HSP20-like chaperones"/>
    <property type="match status" value="1"/>
</dbReference>
<evidence type="ECO:0000256" key="1">
    <source>
        <dbReference type="ARBA" id="ARBA00023016"/>
    </source>
</evidence>
<dbReference type="Proteomes" id="UP000238937">
    <property type="component" value="Unassembled WGS sequence"/>
</dbReference>
<comment type="caution">
    <text evidence="6">The sequence shown here is derived from an EMBL/GenBank/DDBJ whole genome shotgun (WGS) entry which is preliminary data.</text>
</comment>
<protein>
    <submittedName>
        <fullName evidence="6">Hsp20/alpha crystallin family protein</fullName>
    </submittedName>
</protein>
<comment type="similarity">
    <text evidence="2 3">Belongs to the small heat shock protein (HSP20) family.</text>
</comment>
<keyword evidence="1" id="KW-0346">Stress response</keyword>
<dbReference type="InterPro" id="IPR002068">
    <property type="entry name" value="A-crystallin/Hsp20_dom"/>
</dbReference>
<dbReference type="InterPro" id="IPR008978">
    <property type="entry name" value="HSP20-like_chaperone"/>
</dbReference>
<evidence type="ECO:0000256" key="3">
    <source>
        <dbReference type="RuleBase" id="RU003616"/>
    </source>
</evidence>
<dbReference type="InterPro" id="IPR044587">
    <property type="entry name" value="HSP21-like"/>
</dbReference>
<feature type="compositionally biased region" description="Polar residues" evidence="4">
    <location>
        <begin position="148"/>
        <end position="168"/>
    </location>
</feature>
<evidence type="ECO:0000256" key="4">
    <source>
        <dbReference type="SAM" id="MobiDB-lite"/>
    </source>
</evidence>
<feature type="compositionally biased region" description="Polar residues" evidence="4">
    <location>
        <begin position="177"/>
        <end position="195"/>
    </location>
</feature>
<accession>A0A2T1F924</accession>
<evidence type="ECO:0000313" key="6">
    <source>
        <dbReference type="EMBL" id="PSB41505.1"/>
    </source>
</evidence>
<dbReference type="GO" id="GO:0009408">
    <property type="term" value="P:response to heat"/>
    <property type="evidence" value="ECO:0007669"/>
    <property type="project" value="InterPro"/>
</dbReference>